<name>A0AAE1ZJ05_SCHME</name>
<comment type="caution">
    <text evidence="1">The sequence shown here is derived from an EMBL/GenBank/DDBJ whole genome shotgun (WGS) entry which is preliminary data.</text>
</comment>
<evidence type="ECO:0000313" key="2">
    <source>
        <dbReference type="Proteomes" id="UP001292079"/>
    </source>
</evidence>
<sequence>MTQKSFPANENMAVPEWIIMNRHNNNKFLQNQISLINNTEQYDNEYLNPFNYGNDPKPFCKPSPLERLQKSCNTILQNVNPLPYHEILNEFSHKLYKDFNYFPNYSSNYTWIKQKRYTKFRQNPFLDSYLFRFSVAHNSPNNSLKQKVTKSRHIHTKVLQSKKAYSTLKNNSTGKNKTVQSKDETGITVLNDTSKIDKFIKNSNKLETQITSESSQLSYDQSAQKTCSIQPTERSSFNLNQNCTCAVCTKIQMFNILLTSWSTVINFIRNLQSNMRLNSNEMLTNNITDNSVNNVEDPLKQHDSILSRSDIKNYSSILTNNNQNESLDSNSDDNDCVVHNISESYE</sequence>
<dbReference type="AlphaFoldDB" id="A0AAE1ZJ05"/>
<gene>
    <name evidence="1" type="ORF">MN116_001944</name>
</gene>
<evidence type="ECO:0000313" key="1">
    <source>
        <dbReference type="EMBL" id="KAK4474828.1"/>
    </source>
</evidence>
<reference evidence="1" key="1">
    <citation type="submission" date="2022-04" db="EMBL/GenBank/DDBJ databases">
        <authorList>
            <person name="Xu L."/>
            <person name="Lv Z."/>
        </authorList>
    </citation>
    <scope>NUCLEOTIDE SEQUENCE</scope>
    <source>
        <strain evidence="1">LV_2022a</strain>
    </source>
</reference>
<dbReference type="Proteomes" id="UP001292079">
    <property type="component" value="Unassembled WGS sequence"/>
</dbReference>
<reference evidence="1" key="2">
    <citation type="journal article" date="2023" name="Infect Dis Poverty">
        <title>Chromosome-scale genome of the human blood fluke Schistosoma mekongi and its implications for public health.</title>
        <authorList>
            <person name="Zhou M."/>
            <person name="Xu L."/>
            <person name="Xu D."/>
            <person name="Chen W."/>
            <person name="Khan J."/>
            <person name="Hu Y."/>
            <person name="Huang H."/>
            <person name="Wei H."/>
            <person name="Zhang Y."/>
            <person name="Chusongsang P."/>
            <person name="Tanasarnprasert K."/>
            <person name="Hu X."/>
            <person name="Limpanont Y."/>
            <person name="Lv Z."/>
        </authorList>
    </citation>
    <scope>NUCLEOTIDE SEQUENCE</scope>
    <source>
        <strain evidence="1">LV_2022a</strain>
    </source>
</reference>
<keyword evidence="2" id="KW-1185">Reference proteome</keyword>
<protein>
    <submittedName>
        <fullName evidence="1">Uncharacterized protein</fullName>
    </submittedName>
</protein>
<accession>A0AAE1ZJ05</accession>
<dbReference type="EMBL" id="JALJAT010000001">
    <property type="protein sequence ID" value="KAK4474828.1"/>
    <property type="molecule type" value="Genomic_DNA"/>
</dbReference>
<proteinExistence type="predicted"/>
<organism evidence="1 2">
    <name type="scientific">Schistosoma mekongi</name>
    <name type="common">Parasitic worm</name>
    <dbReference type="NCBI Taxonomy" id="38744"/>
    <lineage>
        <taxon>Eukaryota</taxon>
        <taxon>Metazoa</taxon>
        <taxon>Spiralia</taxon>
        <taxon>Lophotrochozoa</taxon>
        <taxon>Platyhelminthes</taxon>
        <taxon>Trematoda</taxon>
        <taxon>Digenea</taxon>
        <taxon>Strigeidida</taxon>
        <taxon>Schistosomatoidea</taxon>
        <taxon>Schistosomatidae</taxon>
        <taxon>Schistosoma</taxon>
    </lineage>
</organism>